<sequence length="367" mass="41981">MDRRISFLMPFTEVIVLIFGDPFQSLNLECTLRDWVLPDGIWNLDLLRLWLLVDVIKRIASIPPPHLDGGVDRIIWARSGSGSFSIRSAYWALRESSRSSHDEAWKAVWKYQGPQRVCLFLWLAAKHRLLTNSERARRGIGRNSACPLCGHDTEDILHVIRDCSKVKEAWMLVVPTEKLARLWKNRNLFIFQDIIWTAYETIKTSLSWAQHFEPFLGEDRPTTTNSGTRHHLADNWVHLFSDGAVARDSGNASAEGVAEFWGILDGILILLSKGYKKVRVQSDNLEVVKALSMDISVDSGITVLRRIKRLLRSNGQWEFKYITRECNLITDQLAKISLSWKSPLQLFEVPPDLVVSAIQQDKAFRSS</sequence>
<organism evidence="3 4">
    <name type="scientific">Gossypium anomalum</name>
    <dbReference type="NCBI Taxonomy" id="47600"/>
    <lineage>
        <taxon>Eukaryota</taxon>
        <taxon>Viridiplantae</taxon>
        <taxon>Streptophyta</taxon>
        <taxon>Embryophyta</taxon>
        <taxon>Tracheophyta</taxon>
        <taxon>Spermatophyta</taxon>
        <taxon>Magnoliopsida</taxon>
        <taxon>eudicotyledons</taxon>
        <taxon>Gunneridae</taxon>
        <taxon>Pentapetalae</taxon>
        <taxon>rosids</taxon>
        <taxon>malvids</taxon>
        <taxon>Malvales</taxon>
        <taxon>Malvaceae</taxon>
        <taxon>Malvoideae</taxon>
        <taxon>Gossypium</taxon>
    </lineage>
</organism>
<dbReference type="InterPro" id="IPR053151">
    <property type="entry name" value="RNase_H-like"/>
</dbReference>
<evidence type="ECO:0000313" key="4">
    <source>
        <dbReference type="Proteomes" id="UP000701853"/>
    </source>
</evidence>
<evidence type="ECO:0008006" key="5">
    <source>
        <dbReference type="Google" id="ProtNLM"/>
    </source>
</evidence>
<keyword evidence="4" id="KW-1185">Reference proteome</keyword>
<dbReference type="SUPFAM" id="SSF53098">
    <property type="entry name" value="Ribonuclease H-like"/>
    <property type="match status" value="1"/>
</dbReference>
<dbReference type="OrthoDB" id="1744872at2759"/>
<dbReference type="GO" id="GO:0003676">
    <property type="term" value="F:nucleic acid binding"/>
    <property type="evidence" value="ECO:0007669"/>
    <property type="project" value="InterPro"/>
</dbReference>
<dbReference type="Gene3D" id="3.30.420.10">
    <property type="entry name" value="Ribonuclease H-like superfamily/Ribonuclease H"/>
    <property type="match status" value="1"/>
</dbReference>
<proteinExistence type="predicted"/>
<feature type="domain" description="RNase H type-1" evidence="1">
    <location>
        <begin position="247"/>
        <end position="335"/>
    </location>
</feature>
<dbReference type="Pfam" id="PF13456">
    <property type="entry name" value="RVT_3"/>
    <property type="match status" value="1"/>
</dbReference>
<dbReference type="AlphaFoldDB" id="A0A8J5YTE4"/>
<dbReference type="InterPro" id="IPR002156">
    <property type="entry name" value="RNaseH_domain"/>
</dbReference>
<evidence type="ECO:0000313" key="3">
    <source>
        <dbReference type="EMBL" id="KAG8486120.1"/>
    </source>
</evidence>
<protein>
    <recommendedName>
        <fullName evidence="5">Reverse transcriptase zinc-binding domain-containing protein</fullName>
    </recommendedName>
</protein>
<dbReference type="PANTHER" id="PTHR47723">
    <property type="entry name" value="OS05G0353850 PROTEIN"/>
    <property type="match status" value="1"/>
</dbReference>
<dbReference type="CDD" id="cd06222">
    <property type="entry name" value="RNase_H_like"/>
    <property type="match status" value="1"/>
</dbReference>
<dbReference type="GO" id="GO:0004523">
    <property type="term" value="F:RNA-DNA hybrid ribonuclease activity"/>
    <property type="evidence" value="ECO:0007669"/>
    <property type="project" value="InterPro"/>
</dbReference>
<reference evidence="3 4" key="1">
    <citation type="journal article" date="2021" name="bioRxiv">
        <title>The Gossypium anomalum genome as a resource for cotton improvement and evolutionary analysis of hybrid incompatibility.</title>
        <authorList>
            <person name="Grover C.E."/>
            <person name="Yuan D."/>
            <person name="Arick M.A."/>
            <person name="Miller E.R."/>
            <person name="Hu G."/>
            <person name="Peterson D.G."/>
            <person name="Wendel J.F."/>
            <person name="Udall J.A."/>
        </authorList>
    </citation>
    <scope>NUCLEOTIDE SEQUENCE [LARGE SCALE GENOMIC DNA]</scope>
    <source>
        <strain evidence="3">JFW-Udall</strain>
        <tissue evidence="3">Leaf</tissue>
    </source>
</reference>
<comment type="caution">
    <text evidence="3">The sequence shown here is derived from an EMBL/GenBank/DDBJ whole genome shotgun (WGS) entry which is preliminary data.</text>
</comment>
<gene>
    <name evidence="3" type="ORF">CXB51_019453</name>
</gene>
<dbReference type="PANTHER" id="PTHR47723:SF19">
    <property type="entry name" value="POLYNUCLEOTIDYL TRANSFERASE, RIBONUCLEASE H-LIKE SUPERFAMILY PROTEIN"/>
    <property type="match status" value="1"/>
</dbReference>
<dbReference type="InterPro" id="IPR036397">
    <property type="entry name" value="RNaseH_sf"/>
</dbReference>
<feature type="domain" description="Reverse transcriptase zinc-binding" evidence="2">
    <location>
        <begin position="84"/>
        <end position="170"/>
    </location>
</feature>
<evidence type="ECO:0000259" key="1">
    <source>
        <dbReference type="Pfam" id="PF13456"/>
    </source>
</evidence>
<dbReference type="InterPro" id="IPR044730">
    <property type="entry name" value="RNase_H-like_dom_plant"/>
</dbReference>
<dbReference type="InterPro" id="IPR026960">
    <property type="entry name" value="RVT-Znf"/>
</dbReference>
<name>A0A8J5YTE4_9ROSI</name>
<accession>A0A8J5YTE4</accession>
<dbReference type="Pfam" id="PF13966">
    <property type="entry name" value="zf-RVT"/>
    <property type="match status" value="1"/>
</dbReference>
<evidence type="ECO:0000259" key="2">
    <source>
        <dbReference type="Pfam" id="PF13966"/>
    </source>
</evidence>
<dbReference type="InterPro" id="IPR012337">
    <property type="entry name" value="RNaseH-like_sf"/>
</dbReference>
<dbReference type="EMBL" id="JAHUZN010000008">
    <property type="protein sequence ID" value="KAG8486120.1"/>
    <property type="molecule type" value="Genomic_DNA"/>
</dbReference>
<dbReference type="Proteomes" id="UP000701853">
    <property type="component" value="Chromosome 8"/>
</dbReference>